<dbReference type="InterPro" id="IPR000210">
    <property type="entry name" value="BTB/POZ_dom"/>
</dbReference>
<keyword evidence="3" id="KW-1185">Reference proteome</keyword>
<evidence type="ECO:0000259" key="1">
    <source>
        <dbReference type="PROSITE" id="PS50097"/>
    </source>
</evidence>
<name>A0A8H6R744_9PEZI</name>
<evidence type="ECO:0000313" key="2">
    <source>
        <dbReference type="EMBL" id="KAF7185763.1"/>
    </source>
</evidence>
<protein>
    <recommendedName>
        <fullName evidence="1">BTB domain-containing protein</fullName>
    </recommendedName>
</protein>
<dbReference type="Gene3D" id="3.30.710.10">
    <property type="entry name" value="Potassium Channel Kv1.1, Chain A"/>
    <property type="match status" value="1"/>
</dbReference>
<dbReference type="InterPro" id="IPR011333">
    <property type="entry name" value="SKP1/BTB/POZ_sf"/>
</dbReference>
<dbReference type="Pfam" id="PF00651">
    <property type="entry name" value="BTB"/>
    <property type="match status" value="1"/>
</dbReference>
<reference evidence="2" key="1">
    <citation type="submission" date="2020-04" db="EMBL/GenBank/DDBJ databases">
        <title>Draft genome resource of the tomato pathogen Pseudocercospora fuligena.</title>
        <authorList>
            <person name="Zaccaron A."/>
        </authorList>
    </citation>
    <scope>NUCLEOTIDE SEQUENCE</scope>
    <source>
        <strain evidence="2">PF001</strain>
    </source>
</reference>
<dbReference type="PROSITE" id="PS50097">
    <property type="entry name" value="BTB"/>
    <property type="match status" value="1"/>
</dbReference>
<dbReference type="OrthoDB" id="6359816at2759"/>
<proteinExistence type="predicted"/>
<comment type="caution">
    <text evidence="2">The sequence shown here is derived from an EMBL/GenBank/DDBJ whole genome shotgun (WGS) entry which is preliminary data.</text>
</comment>
<feature type="domain" description="BTB" evidence="1">
    <location>
        <begin position="16"/>
        <end position="82"/>
    </location>
</feature>
<organism evidence="2 3">
    <name type="scientific">Pseudocercospora fuligena</name>
    <dbReference type="NCBI Taxonomy" id="685502"/>
    <lineage>
        <taxon>Eukaryota</taxon>
        <taxon>Fungi</taxon>
        <taxon>Dikarya</taxon>
        <taxon>Ascomycota</taxon>
        <taxon>Pezizomycotina</taxon>
        <taxon>Dothideomycetes</taxon>
        <taxon>Dothideomycetidae</taxon>
        <taxon>Mycosphaerellales</taxon>
        <taxon>Mycosphaerellaceae</taxon>
        <taxon>Pseudocercospora</taxon>
    </lineage>
</organism>
<gene>
    <name evidence="2" type="ORF">HII31_12865</name>
</gene>
<accession>A0A8H6R744</accession>
<dbReference type="Proteomes" id="UP000660729">
    <property type="component" value="Unassembled WGS sequence"/>
</dbReference>
<dbReference type="SUPFAM" id="SSF54695">
    <property type="entry name" value="POZ domain"/>
    <property type="match status" value="1"/>
</dbReference>
<sequence>MAHRTRDRLWESGEYSDLTVMAEDREYKVHKNIICPASLYFKAVCSEELNDTPTNSIGVSEPASVIEELLRNVYGHSPDVATLLEDPVAAYLITSINDQIYGAISALAFEKREHPHVNRLIVAIGQVLFEYPKVLDPSILEWYVRQTYKIFWYIVYDDVGWQLLTLSPDYYKEVMRKAYEEYRELEGEPAPSSEERDRELLKIEVMAKLLKMGLEN</sequence>
<dbReference type="AlphaFoldDB" id="A0A8H6R744"/>
<evidence type="ECO:0000313" key="3">
    <source>
        <dbReference type="Proteomes" id="UP000660729"/>
    </source>
</evidence>
<dbReference type="EMBL" id="JABCIY010000309">
    <property type="protein sequence ID" value="KAF7185763.1"/>
    <property type="molecule type" value="Genomic_DNA"/>
</dbReference>